<gene>
    <name evidence="4" type="ordered locus">HBHAL_1238</name>
</gene>
<keyword evidence="5" id="KW-1185">Reference proteome</keyword>
<dbReference type="KEGG" id="hhd:HBHAL_1238"/>
<feature type="transmembrane region" description="Helical" evidence="2">
    <location>
        <begin position="445"/>
        <end position="466"/>
    </location>
</feature>
<keyword evidence="2" id="KW-0812">Transmembrane</keyword>
<protein>
    <recommendedName>
        <fullName evidence="3">Nucleoside transporter/FeoB GTPase Gate domain-containing protein</fullName>
    </recommendedName>
</protein>
<evidence type="ECO:0000313" key="4">
    <source>
        <dbReference type="EMBL" id="CCG43615.1"/>
    </source>
</evidence>
<dbReference type="EMBL" id="HE717023">
    <property type="protein sequence ID" value="CCG43615.1"/>
    <property type="molecule type" value="Genomic_DNA"/>
</dbReference>
<evidence type="ECO:0000259" key="3">
    <source>
        <dbReference type="Pfam" id="PF07670"/>
    </source>
</evidence>
<feature type="domain" description="Nucleoside transporter/FeoB GTPase Gate" evidence="3">
    <location>
        <begin position="155"/>
        <end position="252"/>
    </location>
</feature>
<dbReference type="HOGENOM" id="CLU_048533_0_0_9"/>
<feature type="transmembrane region" description="Helical" evidence="2">
    <location>
        <begin position="411"/>
        <end position="433"/>
    </location>
</feature>
<evidence type="ECO:0000256" key="2">
    <source>
        <dbReference type="SAM" id="Phobius"/>
    </source>
</evidence>
<dbReference type="eggNOG" id="COG3314">
    <property type="taxonomic scope" value="Bacteria"/>
</dbReference>
<dbReference type="InterPro" id="IPR011642">
    <property type="entry name" value="Gate_dom"/>
</dbReference>
<proteinExistence type="predicted"/>
<dbReference type="Proteomes" id="UP000007397">
    <property type="component" value="Chromosome"/>
</dbReference>
<feature type="transmembrane region" description="Helical" evidence="2">
    <location>
        <begin position="111"/>
        <end position="133"/>
    </location>
</feature>
<feature type="transmembrane region" description="Helical" evidence="2">
    <location>
        <begin position="29"/>
        <end position="51"/>
    </location>
</feature>
<feature type="transmembrane region" description="Helical" evidence="2">
    <location>
        <begin position="334"/>
        <end position="355"/>
    </location>
</feature>
<feature type="transmembrane region" description="Helical" evidence="2">
    <location>
        <begin position="71"/>
        <end position="90"/>
    </location>
</feature>
<feature type="transmembrane region" description="Helical" evidence="2">
    <location>
        <begin position="385"/>
        <end position="405"/>
    </location>
</feature>
<feature type="transmembrane region" description="Helical" evidence="2">
    <location>
        <begin position="256"/>
        <end position="274"/>
    </location>
</feature>
<dbReference type="STRING" id="866895.HBHAL_1238"/>
<dbReference type="PATRIC" id="fig|866895.3.peg.241"/>
<keyword evidence="2" id="KW-0472">Membrane</keyword>
<accession>I0JHJ7</accession>
<reference evidence="4 5" key="1">
    <citation type="journal article" date="2013" name="Environ. Microbiol.">
        <title>Chloride and organic osmolytes: a hybrid strategy to cope with elevated salinities by the moderately halophilic, chloride-dependent bacterium Halobacillus halophilus.</title>
        <authorList>
            <person name="Saum S.H."/>
            <person name="Pfeiffer F."/>
            <person name="Palm P."/>
            <person name="Rampp M."/>
            <person name="Schuster S.C."/>
            <person name="Muller V."/>
            <person name="Oesterhelt D."/>
        </authorList>
    </citation>
    <scope>NUCLEOTIDE SEQUENCE [LARGE SCALE GENOMIC DNA]</scope>
    <source>
        <strain evidence="5">ATCC 35676 / DSM 2266 / JCM 20832 / KCTC 3685 / LMG 17431 / NBRC 102448 / NCIMB 2269</strain>
    </source>
</reference>
<dbReference type="RefSeq" id="WP_014641523.1">
    <property type="nucleotide sequence ID" value="NC_017668.1"/>
</dbReference>
<sequence>MEVKQKESFQSEEWNEQQGNGKRHSSRSYFWFIVPSLLGVLLFLFPIPYGGKITIGVGIMAESVQANLEPILPSLMTGILVVSAILPVVAKTVKPKFIIDQPFIKQLFDVNTFWMVTRIIGAVFALMTLFAVGPKFIISDVTGGTMLYSLVPVLAAWFLFAGILMPLLMEFGLMDFIGTMLRKVMRPVFKLPGRSSIDALASWMGAGTVGVLITTKQYEEGYYTKREAATIATNFSINSIAFSLVVISFIGLEEFFVPFYLTVVIAGLVAAFICPRIPPLSRKADTYYEGTGMRISEDTPEGMSNFQWGLNKALSKASEVKGVKHVARQGVQTVLDIYFALIPLVMALGTIALIIAEFTPFFNYLSLPIVPVLQWMQIPEAAQAAPAMLVGFADMFLPAVIGSGIESELTRFVIAAISLTQLIYMSEIGILLVKSKIPISVGELAVIFLQRTVITLPIIVIIAHFIF</sequence>
<dbReference type="Pfam" id="PF07670">
    <property type="entry name" value="Gate"/>
    <property type="match status" value="1"/>
</dbReference>
<keyword evidence="2" id="KW-1133">Transmembrane helix</keyword>
<feature type="region of interest" description="Disordered" evidence="1">
    <location>
        <begin position="1"/>
        <end position="23"/>
    </location>
</feature>
<organism evidence="4 5">
    <name type="scientific">Halobacillus halophilus (strain ATCC 35676 / DSM 2266 / JCM 20832 / KCTC 3685 / LMG 17431 / NBRC 102448 / NCIMB 2269)</name>
    <name type="common">Sporosarcina halophila</name>
    <dbReference type="NCBI Taxonomy" id="866895"/>
    <lineage>
        <taxon>Bacteria</taxon>
        <taxon>Bacillati</taxon>
        <taxon>Bacillota</taxon>
        <taxon>Bacilli</taxon>
        <taxon>Bacillales</taxon>
        <taxon>Bacillaceae</taxon>
        <taxon>Halobacillus</taxon>
    </lineage>
</organism>
<evidence type="ECO:0000313" key="5">
    <source>
        <dbReference type="Proteomes" id="UP000007397"/>
    </source>
</evidence>
<dbReference type="AlphaFoldDB" id="I0JHJ7"/>
<feature type="transmembrane region" description="Helical" evidence="2">
    <location>
        <begin position="231"/>
        <end position="250"/>
    </location>
</feature>
<evidence type="ECO:0000256" key="1">
    <source>
        <dbReference type="SAM" id="MobiDB-lite"/>
    </source>
</evidence>
<name>I0JHJ7_HALH3</name>
<feature type="transmembrane region" description="Helical" evidence="2">
    <location>
        <begin position="153"/>
        <end position="177"/>
    </location>
</feature>